<dbReference type="AlphaFoldDB" id="A0A7W9SNV9"/>
<proteinExistence type="predicted"/>
<evidence type="ECO:0000313" key="2">
    <source>
        <dbReference type="EMBL" id="MBB6049319.1"/>
    </source>
</evidence>
<evidence type="ECO:0000259" key="1">
    <source>
        <dbReference type="Pfam" id="PF09346"/>
    </source>
</evidence>
<keyword evidence="3" id="KW-1185">Reference proteome</keyword>
<name>A0A7W9SNV9_ARMRO</name>
<sequence>MPGDLDMLSIFEQLLTDLEPHGLSRSHLNPGLTAPPDTPVPPELLALHQRYDGMSNEAFYGFRLYGLYHWYPLATLIQLYHHDISRRDLCPADPDLLESPVPASALFPFLYDDSYCYCIAMDGNNRGKIYHLDEEGTISEEATSLTEFLHLQREELKNRSHPLF</sequence>
<comment type="caution">
    <text evidence="2">The sequence shown here is derived from an EMBL/GenBank/DDBJ whole genome shotgun (WGS) entry which is preliminary data.</text>
</comment>
<dbReference type="RefSeq" id="WP_184192930.1">
    <property type="nucleotide sequence ID" value="NZ_JACHGW010000001.1"/>
</dbReference>
<dbReference type="Pfam" id="PF09346">
    <property type="entry name" value="SMI1_KNR4"/>
    <property type="match status" value="1"/>
</dbReference>
<dbReference type="InterPro" id="IPR018958">
    <property type="entry name" value="Knr4/Smi1-like_dom"/>
</dbReference>
<organism evidence="2 3">
    <name type="scientific">Armatimonas rosea</name>
    <dbReference type="NCBI Taxonomy" id="685828"/>
    <lineage>
        <taxon>Bacteria</taxon>
        <taxon>Bacillati</taxon>
        <taxon>Armatimonadota</taxon>
        <taxon>Armatimonadia</taxon>
        <taxon>Armatimonadales</taxon>
        <taxon>Armatimonadaceae</taxon>
        <taxon>Armatimonas</taxon>
    </lineage>
</organism>
<dbReference type="EMBL" id="JACHGW010000001">
    <property type="protein sequence ID" value="MBB6049319.1"/>
    <property type="molecule type" value="Genomic_DNA"/>
</dbReference>
<feature type="domain" description="Knr4/Smi1-like" evidence="1">
    <location>
        <begin position="39"/>
        <end position="149"/>
    </location>
</feature>
<protein>
    <recommendedName>
        <fullName evidence="1">Knr4/Smi1-like domain-containing protein</fullName>
    </recommendedName>
</protein>
<reference evidence="2 3" key="1">
    <citation type="submission" date="2020-08" db="EMBL/GenBank/DDBJ databases">
        <title>Genomic Encyclopedia of Type Strains, Phase IV (KMG-IV): sequencing the most valuable type-strain genomes for metagenomic binning, comparative biology and taxonomic classification.</title>
        <authorList>
            <person name="Goeker M."/>
        </authorList>
    </citation>
    <scope>NUCLEOTIDE SEQUENCE [LARGE SCALE GENOMIC DNA]</scope>
    <source>
        <strain evidence="2 3">DSM 23562</strain>
    </source>
</reference>
<accession>A0A7W9SNV9</accession>
<dbReference type="SUPFAM" id="SSF160631">
    <property type="entry name" value="SMI1/KNR4-like"/>
    <property type="match status" value="1"/>
</dbReference>
<gene>
    <name evidence="2" type="ORF">HNQ39_001081</name>
</gene>
<dbReference type="Proteomes" id="UP000520814">
    <property type="component" value="Unassembled WGS sequence"/>
</dbReference>
<dbReference type="InterPro" id="IPR037883">
    <property type="entry name" value="Knr4/Smi1-like_sf"/>
</dbReference>
<evidence type="ECO:0000313" key="3">
    <source>
        <dbReference type="Proteomes" id="UP000520814"/>
    </source>
</evidence>